<dbReference type="Proteomes" id="UP001314170">
    <property type="component" value="Unassembled WGS sequence"/>
</dbReference>
<evidence type="ECO:0000313" key="3">
    <source>
        <dbReference type="Proteomes" id="UP001314170"/>
    </source>
</evidence>
<keyword evidence="3" id="KW-1185">Reference proteome</keyword>
<sequence length="121" mass="13226">MLHQRLEIDLIDPPSNIMFAIWEIGRKEFERIENKDGSKTKPRTRKSNIPLLAATSTSSSQSSTLPPSSSSLTNLAKPTPPLTVFSDKPKGHQTHLNPATPSLTCTDPSVAPIATLFHKPN</sequence>
<reference evidence="2 3" key="1">
    <citation type="submission" date="2024-01" db="EMBL/GenBank/DDBJ databases">
        <authorList>
            <person name="Waweru B."/>
        </authorList>
    </citation>
    <scope>NUCLEOTIDE SEQUENCE [LARGE SCALE GENOMIC DNA]</scope>
</reference>
<organism evidence="2 3">
    <name type="scientific">Dovyalis caffra</name>
    <dbReference type="NCBI Taxonomy" id="77055"/>
    <lineage>
        <taxon>Eukaryota</taxon>
        <taxon>Viridiplantae</taxon>
        <taxon>Streptophyta</taxon>
        <taxon>Embryophyta</taxon>
        <taxon>Tracheophyta</taxon>
        <taxon>Spermatophyta</taxon>
        <taxon>Magnoliopsida</taxon>
        <taxon>eudicotyledons</taxon>
        <taxon>Gunneridae</taxon>
        <taxon>Pentapetalae</taxon>
        <taxon>rosids</taxon>
        <taxon>fabids</taxon>
        <taxon>Malpighiales</taxon>
        <taxon>Salicaceae</taxon>
        <taxon>Flacourtieae</taxon>
        <taxon>Dovyalis</taxon>
    </lineage>
</organism>
<protein>
    <submittedName>
        <fullName evidence="2">Uncharacterized protein</fullName>
    </submittedName>
</protein>
<comment type="caution">
    <text evidence="2">The sequence shown here is derived from an EMBL/GenBank/DDBJ whole genome shotgun (WGS) entry which is preliminary data.</text>
</comment>
<feature type="compositionally biased region" description="Polar residues" evidence="1">
    <location>
        <begin position="94"/>
        <end position="107"/>
    </location>
</feature>
<gene>
    <name evidence="2" type="ORF">DCAF_LOCUS18936</name>
</gene>
<evidence type="ECO:0000256" key="1">
    <source>
        <dbReference type="SAM" id="MobiDB-lite"/>
    </source>
</evidence>
<dbReference type="EMBL" id="CAWUPB010001173">
    <property type="protein sequence ID" value="CAK7346265.1"/>
    <property type="molecule type" value="Genomic_DNA"/>
</dbReference>
<feature type="compositionally biased region" description="Low complexity" evidence="1">
    <location>
        <begin position="50"/>
        <end position="73"/>
    </location>
</feature>
<accession>A0AAV1S713</accession>
<evidence type="ECO:0000313" key="2">
    <source>
        <dbReference type="EMBL" id="CAK7346265.1"/>
    </source>
</evidence>
<dbReference type="AlphaFoldDB" id="A0AAV1S713"/>
<name>A0AAV1S713_9ROSI</name>
<feature type="region of interest" description="Disordered" evidence="1">
    <location>
        <begin position="32"/>
        <end position="108"/>
    </location>
</feature>
<proteinExistence type="predicted"/>